<evidence type="ECO:0000259" key="5">
    <source>
        <dbReference type="PROSITE" id="PS50931"/>
    </source>
</evidence>
<reference evidence="6 7" key="1">
    <citation type="submission" date="2013-12" db="EMBL/GenBank/DDBJ databases">
        <authorList>
            <person name="Formusa P.A."/>
            <person name="Habash M."/>
            <person name="Lee H."/>
            <person name="Trevors J.T."/>
        </authorList>
    </citation>
    <scope>NUCLEOTIDE SEQUENCE [LARGE SCALE GENOMIC DNA]</scope>
    <source>
        <strain evidence="6 7">PD30</strain>
    </source>
</reference>
<dbReference type="Proteomes" id="UP000026739">
    <property type="component" value="Unassembled WGS sequence"/>
</dbReference>
<protein>
    <submittedName>
        <fullName evidence="6">LysR family transcriptional regulator</fullName>
    </submittedName>
</protein>
<comment type="similarity">
    <text evidence="1">Belongs to the LysR transcriptional regulatory family.</text>
</comment>
<dbReference type="EMBL" id="AZQQ01000061">
    <property type="protein sequence ID" value="KDD70351.1"/>
    <property type="molecule type" value="Genomic_DNA"/>
</dbReference>
<comment type="caution">
    <text evidence="6">The sequence shown here is derived from an EMBL/GenBank/DDBJ whole genome shotgun (WGS) entry which is preliminary data.</text>
</comment>
<evidence type="ECO:0000256" key="1">
    <source>
        <dbReference type="ARBA" id="ARBA00009437"/>
    </source>
</evidence>
<name>A0A059L800_9PSED</name>
<dbReference type="GO" id="GO:0003677">
    <property type="term" value="F:DNA binding"/>
    <property type="evidence" value="ECO:0007669"/>
    <property type="project" value="UniProtKB-KW"/>
</dbReference>
<dbReference type="Pfam" id="PF03466">
    <property type="entry name" value="LysR_substrate"/>
    <property type="match status" value="1"/>
</dbReference>
<dbReference type="SUPFAM" id="SSF53850">
    <property type="entry name" value="Periplasmic binding protein-like II"/>
    <property type="match status" value="1"/>
</dbReference>
<gene>
    <name evidence="6" type="ORF">V466_03390</name>
</gene>
<keyword evidence="2" id="KW-0805">Transcription regulation</keyword>
<proteinExistence type="inferred from homology"/>
<evidence type="ECO:0000256" key="4">
    <source>
        <dbReference type="ARBA" id="ARBA00023163"/>
    </source>
</evidence>
<dbReference type="InterPro" id="IPR036388">
    <property type="entry name" value="WH-like_DNA-bd_sf"/>
</dbReference>
<accession>A0A059L800</accession>
<evidence type="ECO:0000313" key="6">
    <source>
        <dbReference type="EMBL" id="KDD70351.1"/>
    </source>
</evidence>
<evidence type="ECO:0000313" key="7">
    <source>
        <dbReference type="Proteomes" id="UP000026739"/>
    </source>
</evidence>
<keyword evidence="4" id="KW-0804">Transcription</keyword>
<feature type="domain" description="HTH lysR-type" evidence="5">
    <location>
        <begin position="44"/>
        <end position="89"/>
    </location>
</feature>
<dbReference type="PANTHER" id="PTHR30346">
    <property type="entry name" value="TRANSCRIPTIONAL DUAL REGULATOR HCAR-RELATED"/>
    <property type="match status" value="1"/>
</dbReference>
<dbReference type="InterPro" id="IPR036390">
    <property type="entry name" value="WH_DNA-bd_sf"/>
</dbReference>
<sequence>MPFMETTGHQQVAKYRSPVEKTSPWRTLAAGIDPVLAQSFRVSARCGCFMQAARSLNIKATQLRKQLAQLEAHLQCSLFSHSENGVALSRDGLELQSQLIALAHERDLPVIEQPLIRLAVAESILHDILGRDLVALLRRNASVRLDIITLDSELSLQAVSADVVLWLAGTDSPLPGPSFAVSEPRCLARLDYLPHIAKRYSRVASRPDSLDDLADFLLVQWQHDRQVDCFRPWNTLVDQRLAGVVQLHSYQLMLEMIRCSACIGLLPGYISRFDRGLIELPGLFSQPMQRQVWMAVNAESEGAAQVQMIVELIQNTFEERREWFEQPAAV</sequence>
<dbReference type="PANTHER" id="PTHR30346:SF17">
    <property type="entry name" value="LYSR FAMILY TRANSCRIPTIONAL REGULATOR"/>
    <property type="match status" value="1"/>
</dbReference>
<dbReference type="SUPFAM" id="SSF46785">
    <property type="entry name" value="Winged helix' DNA-binding domain"/>
    <property type="match status" value="1"/>
</dbReference>
<dbReference type="Pfam" id="PF00126">
    <property type="entry name" value="HTH_1"/>
    <property type="match status" value="1"/>
</dbReference>
<dbReference type="GO" id="GO:0032993">
    <property type="term" value="C:protein-DNA complex"/>
    <property type="evidence" value="ECO:0007669"/>
    <property type="project" value="TreeGrafter"/>
</dbReference>
<dbReference type="eggNOG" id="COG0583">
    <property type="taxonomic scope" value="Bacteria"/>
</dbReference>
<dbReference type="RefSeq" id="WP_033054685.1">
    <property type="nucleotide sequence ID" value="NZ_AZQQ01000061.1"/>
</dbReference>
<evidence type="ECO:0000256" key="3">
    <source>
        <dbReference type="ARBA" id="ARBA00023125"/>
    </source>
</evidence>
<dbReference type="Gene3D" id="1.10.10.10">
    <property type="entry name" value="Winged helix-like DNA-binding domain superfamily/Winged helix DNA-binding domain"/>
    <property type="match status" value="1"/>
</dbReference>
<keyword evidence="3" id="KW-0238">DNA-binding</keyword>
<evidence type="ECO:0000256" key="2">
    <source>
        <dbReference type="ARBA" id="ARBA00023015"/>
    </source>
</evidence>
<dbReference type="AlphaFoldDB" id="A0A059L800"/>
<dbReference type="Gene3D" id="3.40.190.290">
    <property type="match status" value="1"/>
</dbReference>
<dbReference type="InterPro" id="IPR000847">
    <property type="entry name" value="LysR_HTH_N"/>
</dbReference>
<dbReference type="GO" id="GO:0003700">
    <property type="term" value="F:DNA-binding transcription factor activity"/>
    <property type="evidence" value="ECO:0007669"/>
    <property type="project" value="InterPro"/>
</dbReference>
<organism evidence="6 7">
    <name type="scientific">Pseudomonas mandelii PD30</name>
    <dbReference type="NCBI Taxonomy" id="1419583"/>
    <lineage>
        <taxon>Bacteria</taxon>
        <taxon>Pseudomonadati</taxon>
        <taxon>Pseudomonadota</taxon>
        <taxon>Gammaproteobacteria</taxon>
        <taxon>Pseudomonadales</taxon>
        <taxon>Pseudomonadaceae</taxon>
        <taxon>Pseudomonas</taxon>
    </lineage>
</organism>
<dbReference type="InterPro" id="IPR005119">
    <property type="entry name" value="LysR_subst-bd"/>
</dbReference>
<dbReference type="PROSITE" id="PS50931">
    <property type="entry name" value="HTH_LYSR"/>
    <property type="match status" value="1"/>
</dbReference>